<dbReference type="STRING" id="460.Lstg_1525"/>
<name>A0A378LK33_9GAMM</name>
<dbReference type="PANTHER" id="PTHR36156">
    <property type="entry name" value="SLR2101 PROTEIN"/>
    <property type="match status" value="1"/>
</dbReference>
<dbReference type="EMBL" id="LNYZ01000012">
    <property type="protein sequence ID" value="KTD77802.1"/>
    <property type="molecule type" value="Genomic_DNA"/>
</dbReference>
<dbReference type="InterPro" id="IPR013096">
    <property type="entry name" value="Cupin_2"/>
</dbReference>
<dbReference type="OrthoDB" id="713485at2"/>
<evidence type="ECO:0000313" key="3">
    <source>
        <dbReference type="EMBL" id="STY24441.1"/>
    </source>
</evidence>
<dbReference type="RefSeq" id="WP_058477088.1">
    <property type="nucleotide sequence ID" value="NZ_CAAAIO010000029.1"/>
</dbReference>
<dbReference type="SUPFAM" id="SSF51182">
    <property type="entry name" value="RmlC-like cupins"/>
    <property type="match status" value="1"/>
</dbReference>
<dbReference type="Gene3D" id="2.60.120.10">
    <property type="entry name" value="Jelly Rolls"/>
    <property type="match status" value="1"/>
</dbReference>
<dbReference type="Proteomes" id="UP000255110">
    <property type="component" value="Unassembled WGS sequence"/>
</dbReference>
<keyword evidence="4" id="KW-1185">Reference proteome</keyword>
<sequence length="174" mass="19342">MKNVFRCVVTGKRKNGKSFICDDKKVSMGPLGIFDFWATDQMPAPMRGDNILDGIPTRLEPPPNGTVFRYFVIPPVEKNLSPQEADLKAQAVFATAGASHCRVDTRLNPMMHTTKSIDYVVILKGEVTLLLDEGEIKLKPFDAVVQRGTNHYWINNSTEPALLLGVLVDAKENQ</sequence>
<accession>A0A378LK33</accession>
<evidence type="ECO:0000313" key="4">
    <source>
        <dbReference type="Proteomes" id="UP000054820"/>
    </source>
</evidence>
<dbReference type="CDD" id="cd02231">
    <property type="entry name" value="cupin_BLL6423-like"/>
    <property type="match status" value="1"/>
</dbReference>
<dbReference type="InterPro" id="IPR014710">
    <property type="entry name" value="RmlC-like_jellyroll"/>
</dbReference>
<dbReference type="InterPro" id="IPR011051">
    <property type="entry name" value="RmlC_Cupin_sf"/>
</dbReference>
<dbReference type="Proteomes" id="UP000054820">
    <property type="component" value="Unassembled WGS sequence"/>
</dbReference>
<feature type="domain" description="Cupin type-2" evidence="1">
    <location>
        <begin position="112"/>
        <end position="164"/>
    </location>
</feature>
<dbReference type="AlphaFoldDB" id="A0A378LK33"/>
<reference evidence="3 5" key="2">
    <citation type="submission" date="2018-06" db="EMBL/GenBank/DDBJ databases">
        <authorList>
            <consortium name="Pathogen Informatics"/>
            <person name="Doyle S."/>
        </authorList>
    </citation>
    <scope>NUCLEOTIDE SEQUENCE [LARGE SCALE GENOMIC DNA]</scope>
    <source>
        <strain evidence="3 5">NCTC11991</strain>
    </source>
</reference>
<proteinExistence type="predicted"/>
<evidence type="ECO:0000313" key="2">
    <source>
        <dbReference type="EMBL" id="KTD77802.1"/>
    </source>
</evidence>
<organism evidence="3 5">
    <name type="scientific">Legionella steigerwaltii</name>
    <dbReference type="NCBI Taxonomy" id="460"/>
    <lineage>
        <taxon>Bacteria</taxon>
        <taxon>Pseudomonadati</taxon>
        <taxon>Pseudomonadota</taxon>
        <taxon>Gammaproteobacteria</taxon>
        <taxon>Legionellales</taxon>
        <taxon>Legionellaceae</taxon>
        <taxon>Legionella</taxon>
    </lineage>
</organism>
<protein>
    <submittedName>
        <fullName evidence="2 3">Cupin domain</fullName>
    </submittedName>
</protein>
<gene>
    <name evidence="2" type="ORF">Lstg_1525</name>
    <name evidence="3" type="ORF">NCTC11991_03066</name>
</gene>
<evidence type="ECO:0000259" key="1">
    <source>
        <dbReference type="Pfam" id="PF07883"/>
    </source>
</evidence>
<evidence type="ECO:0000313" key="5">
    <source>
        <dbReference type="Proteomes" id="UP000255110"/>
    </source>
</evidence>
<dbReference type="EMBL" id="UGOY01000001">
    <property type="protein sequence ID" value="STY24441.1"/>
    <property type="molecule type" value="Genomic_DNA"/>
</dbReference>
<reference evidence="2 4" key="1">
    <citation type="submission" date="2015-11" db="EMBL/GenBank/DDBJ databases">
        <title>Genomic analysis of 38 Legionella species identifies large and diverse effector repertoires.</title>
        <authorList>
            <person name="Burstein D."/>
            <person name="Amaro F."/>
            <person name="Zusman T."/>
            <person name="Lifshitz Z."/>
            <person name="Cohen O."/>
            <person name="Gilbert J.A."/>
            <person name="Pupko T."/>
            <person name="Shuman H.A."/>
            <person name="Segal G."/>
        </authorList>
    </citation>
    <scope>NUCLEOTIDE SEQUENCE [LARGE SCALE GENOMIC DNA]</scope>
    <source>
        <strain evidence="2 4">SC-18-C9</strain>
    </source>
</reference>
<dbReference type="Pfam" id="PF07883">
    <property type="entry name" value="Cupin_2"/>
    <property type="match status" value="1"/>
</dbReference>
<dbReference type="InterPro" id="IPR047142">
    <property type="entry name" value="OryJ/VirC-like"/>
</dbReference>
<dbReference type="PANTHER" id="PTHR36156:SF2">
    <property type="entry name" value="CUPIN TYPE-2 DOMAIN-CONTAINING PROTEIN"/>
    <property type="match status" value="1"/>
</dbReference>